<name>A0AAJ5ZHV6_9CHLR</name>
<sequence>MVSYELDRFGGWKGKRFQATGYFRVEKDERWWLVTPEGNAFLSFGINHLHPDLWRQNFNQATWKSRLGVADIYGSEFVPALKEWFVETCRRYGINTVGVHSDLSIANHQQPTLPYVQPIEYVDIPHYRDDVVDEDFVDVFSDSFRTHCDQMAKKIAAPLQDDPFLFAYAMTDCPLLTEEDCRERTDTIGGAPRKSRIGWPRRLRNLPRTAPGKQAYTETMRVIYQSQITEFNDTYDTSFESFEDLLDAESWRPDTDLSNGNENRDNVEFLKKVVSEYYQTARESILRHDPNHLFIGDKLNANTDSLDTLLPITSKYTDVIFIQMYGRYEVQGRGFDRWTKVTDKPFINGDTSYTMITENMPRPYGPVADDLAQRAEWTDELFINAFARPEFIGWHYCGLIDTPNLIPSKRLRQHSGFLDTHGTPYPDLEAVLNRRTKEMYKIATGGTKRR</sequence>
<dbReference type="InterPro" id="IPR017853">
    <property type="entry name" value="GH"/>
</dbReference>
<dbReference type="RefSeq" id="WP_342823616.1">
    <property type="nucleotide sequence ID" value="NZ_CP046146.1"/>
</dbReference>
<proteinExistence type="predicted"/>
<evidence type="ECO:0000313" key="2">
    <source>
        <dbReference type="EMBL" id="WFG39675.1"/>
    </source>
</evidence>
<organism evidence="2 3">
    <name type="scientific">Candidatus Lucifugimonas marina</name>
    <dbReference type="NCBI Taxonomy" id="3038979"/>
    <lineage>
        <taxon>Bacteria</taxon>
        <taxon>Bacillati</taxon>
        <taxon>Chloroflexota</taxon>
        <taxon>Dehalococcoidia</taxon>
        <taxon>SAR202 cluster</taxon>
        <taxon>Candidatus Lucifugimonadales</taxon>
        <taxon>Candidatus Lucifugimonadaceae</taxon>
        <taxon>Candidatus Lucifugimonas</taxon>
    </lineage>
</organism>
<dbReference type="Gene3D" id="3.20.20.80">
    <property type="entry name" value="Glycosidases"/>
    <property type="match status" value="1"/>
</dbReference>
<dbReference type="Proteomes" id="UP001219901">
    <property type="component" value="Chromosome"/>
</dbReference>
<evidence type="ECO:0000313" key="3">
    <source>
        <dbReference type="Proteomes" id="UP001219901"/>
    </source>
</evidence>
<keyword evidence="3" id="KW-1185">Reference proteome</keyword>
<gene>
    <name evidence="1" type="ORF">GKO46_00630</name>
    <name evidence="2" type="ORF">GKO48_08595</name>
</gene>
<dbReference type="AlphaFoldDB" id="A0AAJ5ZHV6"/>
<evidence type="ECO:0000313" key="1">
    <source>
        <dbReference type="EMBL" id="MDG0865576.1"/>
    </source>
</evidence>
<dbReference type="SUPFAM" id="SSF51445">
    <property type="entry name" value="(Trans)glycosidases"/>
    <property type="match status" value="1"/>
</dbReference>
<dbReference type="Proteomes" id="UP001321249">
    <property type="component" value="Unassembled WGS sequence"/>
</dbReference>
<protein>
    <recommendedName>
        <fullName evidence="5">Glycoside hydrolase family 42 N-terminal domain-containing protein</fullName>
    </recommendedName>
</protein>
<dbReference type="EMBL" id="WMBE01000001">
    <property type="protein sequence ID" value="MDG0865576.1"/>
    <property type="molecule type" value="Genomic_DNA"/>
</dbReference>
<reference evidence="3" key="3">
    <citation type="submission" date="2023-06" db="EMBL/GenBank/DDBJ databases">
        <title>Pangenomics reveal diversification of enzyme families and niche specialization in globally abundant SAR202 bacteria.</title>
        <authorList>
            <person name="Saw J.H.W."/>
        </authorList>
    </citation>
    <scope>NUCLEOTIDE SEQUENCE [LARGE SCALE GENOMIC DNA]</scope>
    <source>
        <strain evidence="3">JH1073</strain>
    </source>
</reference>
<evidence type="ECO:0000313" key="4">
    <source>
        <dbReference type="Proteomes" id="UP001321249"/>
    </source>
</evidence>
<accession>A0AAJ5ZHV6</accession>
<evidence type="ECO:0008006" key="5">
    <source>
        <dbReference type="Google" id="ProtNLM"/>
    </source>
</evidence>
<reference evidence="3 4" key="1">
    <citation type="submission" date="2019-11" db="EMBL/GenBank/DDBJ databases">
        <authorList>
            <person name="Cho J.-C."/>
        </authorList>
    </citation>
    <scope>NUCLEOTIDE SEQUENCE [LARGE SCALE GENOMIC DNA]</scope>
    <source>
        <strain evidence="2 3">JH1073</strain>
        <strain evidence="1 4">JH702</strain>
    </source>
</reference>
<dbReference type="EMBL" id="CP046147">
    <property type="protein sequence ID" value="WFG39675.1"/>
    <property type="molecule type" value="Genomic_DNA"/>
</dbReference>
<reference evidence="2" key="2">
    <citation type="journal article" date="2023" name="Nat. Commun.">
        <title>Cultivation of marine bacteria of the SAR202 clade.</title>
        <authorList>
            <person name="Lim Y."/>
            <person name="Seo J.H."/>
            <person name="Giovannoni S.J."/>
            <person name="Kang I."/>
            <person name="Cho J.C."/>
        </authorList>
    </citation>
    <scope>NUCLEOTIDE SEQUENCE</scope>
    <source>
        <strain evidence="2">JH1073</strain>
    </source>
</reference>